<dbReference type="CDD" id="cd00688">
    <property type="entry name" value="ISOPREN_C2_like"/>
    <property type="match status" value="1"/>
</dbReference>
<accession>X1AQ50</accession>
<dbReference type="SUPFAM" id="SSF48239">
    <property type="entry name" value="Terpenoid cyclases/Protein prenyltransferases"/>
    <property type="match status" value="1"/>
</dbReference>
<proteinExistence type="predicted"/>
<dbReference type="EMBL" id="BART01006353">
    <property type="protein sequence ID" value="GAG61996.1"/>
    <property type="molecule type" value="Genomic_DNA"/>
</dbReference>
<organism evidence="1">
    <name type="scientific">marine sediment metagenome</name>
    <dbReference type="NCBI Taxonomy" id="412755"/>
    <lineage>
        <taxon>unclassified sequences</taxon>
        <taxon>metagenomes</taxon>
        <taxon>ecological metagenomes</taxon>
    </lineage>
</organism>
<dbReference type="Gene3D" id="1.50.10.20">
    <property type="match status" value="1"/>
</dbReference>
<gene>
    <name evidence="1" type="ORF">S01H4_14484</name>
</gene>
<protein>
    <recommendedName>
        <fullName evidence="2">Squalene cyclase C-terminal domain-containing protein</fullName>
    </recommendedName>
</protein>
<dbReference type="InterPro" id="IPR008930">
    <property type="entry name" value="Terpenoid_cyclase/PrenylTrfase"/>
</dbReference>
<reference evidence="1" key="1">
    <citation type="journal article" date="2014" name="Front. Microbiol.">
        <title>High frequency of phylogenetically diverse reductive dehalogenase-homologous genes in deep subseafloor sedimentary metagenomes.</title>
        <authorList>
            <person name="Kawai M."/>
            <person name="Futagami T."/>
            <person name="Toyoda A."/>
            <person name="Takaki Y."/>
            <person name="Nishi S."/>
            <person name="Hori S."/>
            <person name="Arai W."/>
            <person name="Tsubouchi T."/>
            <person name="Morono Y."/>
            <person name="Uchiyama I."/>
            <person name="Ito T."/>
            <person name="Fujiyama A."/>
            <person name="Inagaki F."/>
            <person name="Takami H."/>
        </authorList>
    </citation>
    <scope>NUCLEOTIDE SEQUENCE</scope>
    <source>
        <strain evidence="1">Expedition CK06-06</strain>
    </source>
</reference>
<dbReference type="AlphaFoldDB" id="X1AQ50"/>
<evidence type="ECO:0008006" key="2">
    <source>
        <dbReference type="Google" id="ProtNLM"/>
    </source>
</evidence>
<name>X1AQ50_9ZZZZ</name>
<sequence length="314" mass="36833">MESTISWLTEDNNLSVKYFTNRDILGKRVDKKEYQSIVNNIANSVPASTILNLRNKDGWWSVNKYSYNPLYKNTFWQLYFLSLLGINREIDGIDKSVGLIAKNMQREDGSFPSYWRYSGNLPCMEGIALEMLLRLGYIGENFTKKTITFINNLVYSESFRCKYRQNLRCPWGAIKILKAYNLILGKYIDEKVEFTIKKALDFLVRYNIVEANYPRKKKRSNHWFTFGYPRSYQGDILELVSAAVDGGCRKNNHNIKKALDYILSRRLPDGTWKMDFSLNGRMLVDIEKKNKSSKWITYFALKTLYGSKYLEKKE</sequence>
<evidence type="ECO:0000313" key="1">
    <source>
        <dbReference type="EMBL" id="GAG61996.1"/>
    </source>
</evidence>
<comment type="caution">
    <text evidence="1">The sequence shown here is derived from an EMBL/GenBank/DDBJ whole genome shotgun (WGS) entry which is preliminary data.</text>
</comment>